<dbReference type="RefSeq" id="XP_065664547.1">
    <property type="nucleotide sequence ID" value="XM_065808475.1"/>
</dbReference>
<evidence type="ECO:0000259" key="1">
    <source>
        <dbReference type="PROSITE" id="PS50234"/>
    </source>
</evidence>
<accession>A0ABM4CRQ0</accession>
<feature type="domain" description="VWFA" evidence="1">
    <location>
        <begin position="533"/>
        <end position="717"/>
    </location>
</feature>
<dbReference type="InterPro" id="IPR002035">
    <property type="entry name" value="VWF_A"/>
</dbReference>
<keyword evidence="2" id="KW-1185">Reference proteome</keyword>
<gene>
    <name evidence="3" type="primary">LOC136086193</name>
</gene>
<dbReference type="PROSITE" id="PS50234">
    <property type="entry name" value="VWFA"/>
    <property type="match status" value="2"/>
</dbReference>
<evidence type="ECO:0000313" key="3">
    <source>
        <dbReference type="RefSeq" id="XP_065664547.1"/>
    </source>
</evidence>
<dbReference type="PANTHER" id="PTHR24020">
    <property type="entry name" value="COLLAGEN ALPHA"/>
    <property type="match status" value="1"/>
</dbReference>
<dbReference type="InterPro" id="IPR050525">
    <property type="entry name" value="ECM_Assembly_Org"/>
</dbReference>
<dbReference type="Pfam" id="PF00092">
    <property type="entry name" value="VWA"/>
    <property type="match status" value="2"/>
</dbReference>
<evidence type="ECO:0000313" key="2">
    <source>
        <dbReference type="Proteomes" id="UP001652625"/>
    </source>
</evidence>
<feature type="domain" description="VWFA" evidence="1">
    <location>
        <begin position="25"/>
        <end position="209"/>
    </location>
</feature>
<dbReference type="SMART" id="SM00327">
    <property type="entry name" value="VWA"/>
    <property type="match status" value="2"/>
</dbReference>
<dbReference type="Proteomes" id="UP001652625">
    <property type="component" value="Chromosome 10"/>
</dbReference>
<dbReference type="GeneID" id="136086193"/>
<sequence length="907" mass="100295">MYNIKFRNHLANFLTDLYFEKCVLEISFVLDASDSISPLFFNEEKLFINALVNKYTISSTGNKASVALFSDKAVESIYCDQYHDEKSFSEAVLKLEQIGRYTNIEDGIIKGRNLLTKRGCGRRPNVIKIMIILTDGNANIGNSPICANGPNDLAIAAKEARDFDITIYAVSIGRKINMKYLLVITNNSNSIIKSSSFDQLPKTSLFLNLFPKCIFSSKVITSTTFKNHYTIQSTKPFISIATTSKKTTKMSPLSSFETTNTLANNMVLSSKRFSTLSRLKNILETTVYTAKSFGSKTEDLINNATSFKLTLFTYAVNNKSKEKSPKRKEITSSYKTNLPATSTTDAFTFTESLVTTKKVVNKSSEKLFEPTFISPTNSTFRQLTEKLTTGSEATSSKILTRPAKVKTLASTENISSTLVFSRSELTTPSIEPFVTAEEAVSTSTTTFVESASVPVNSSAFKQFTEEPTTVSEATSSKILTRPARVKTTETIPISSADLTIELSTAKTTEILSVSTASFASSSSVPLLPTCKIEVAFVFDSSDSISFATFNGKKRFVGALVKSIGISKNGNKVSIVLFSSKATKTIYCDEYQDEKLFNRALENLTQNGKFTNIEDGLDKGKKVLQKRGCGIHKDAIRIMLIFTDGVSNTGSSANSVNGIHNLANVAKYARDSGIKIIAITVGKKVKKDILHAITNDTNLVINDHSFSPQLKKNVIKKILTFCYNTSIKVSTPYSITGNKTLDLETQSLSLGSVLPKTVSLDITSSPRDCYGFGSVDSCRCLFNVTSFPKLDLSKFDIESMFNGTCFDDKLLASIKYVSSIMGSILLKKYNFEACRDEIKSSITKKSRNCVDLLFDRFEECTVIINCEIKDIYEKAKQSKMFLENLVKFSEKRFDIFTGISNFIKWIGL</sequence>
<proteinExistence type="predicted"/>
<dbReference type="PANTHER" id="PTHR24020:SF20">
    <property type="entry name" value="PH DOMAIN-CONTAINING PROTEIN"/>
    <property type="match status" value="1"/>
</dbReference>
<dbReference type="InterPro" id="IPR036465">
    <property type="entry name" value="vWFA_dom_sf"/>
</dbReference>
<dbReference type="SUPFAM" id="SSF53300">
    <property type="entry name" value="vWA-like"/>
    <property type="match status" value="2"/>
</dbReference>
<dbReference type="Gene3D" id="3.40.50.410">
    <property type="entry name" value="von Willebrand factor, type A domain"/>
    <property type="match status" value="2"/>
</dbReference>
<organism evidence="2 3">
    <name type="scientific">Hydra vulgaris</name>
    <name type="common">Hydra</name>
    <name type="synonym">Hydra attenuata</name>
    <dbReference type="NCBI Taxonomy" id="6087"/>
    <lineage>
        <taxon>Eukaryota</taxon>
        <taxon>Metazoa</taxon>
        <taxon>Cnidaria</taxon>
        <taxon>Hydrozoa</taxon>
        <taxon>Hydroidolina</taxon>
        <taxon>Anthoathecata</taxon>
        <taxon>Aplanulata</taxon>
        <taxon>Hydridae</taxon>
        <taxon>Hydra</taxon>
    </lineage>
</organism>
<dbReference type="CDD" id="cd00198">
    <property type="entry name" value="vWFA"/>
    <property type="match status" value="2"/>
</dbReference>
<name>A0ABM4CRQ0_HYDVU</name>
<reference evidence="3" key="1">
    <citation type="submission" date="2025-08" db="UniProtKB">
        <authorList>
            <consortium name="RefSeq"/>
        </authorList>
    </citation>
    <scope>IDENTIFICATION</scope>
</reference>
<protein>
    <submittedName>
        <fullName evidence="3">Uncharacterized protein LOC136086193</fullName>
    </submittedName>
</protein>